<dbReference type="Proteomes" id="UP000626092">
    <property type="component" value="Unassembled WGS sequence"/>
</dbReference>
<dbReference type="EMBL" id="WJXA01000013">
    <property type="protein sequence ID" value="KAF7121032.1"/>
    <property type="molecule type" value="Genomic_DNA"/>
</dbReference>
<organism evidence="1 2">
    <name type="scientific">Rhododendron simsii</name>
    <name type="common">Sims's rhododendron</name>
    <dbReference type="NCBI Taxonomy" id="118357"/>
    <lineage>
        <taxon>Eukaryota</taxon>
        <taxon>Viridiplantae</taxon>
        <taxon>Streptophyta</taxon>
        <taxon>Embryophyta</taxon>
        <taxon>Tracheophyta</taxon>
        <taxon>Spermatophyta</taxon>
        <taxon>Magnoliopsida</taxon>
        <taxon>eudicotyledons</taxon>
        <taxon>Gunneridae</taxon>
        <taxon>Pentapetalae</taxon>
        <taxon>asterids</taxon>
        <taxon>Ericales</taxon>
        <taxon>Ericaceae</taxon>
        <taxon>Ericoideae</taxon>
        <taxon>Rhodoreae</taxon>
        <taxon>Rhododendron</taxon>
    </lineage>
</organism>
<evidence type="ECO:0000313" key="1">
    <source>
        <dbReference type="EMBL" id="KAF7121032.1"/>
    </source>
</evidence>
<reference evidence="1" key="1">
    <citation type="submission" date="2019-11" db="EMBL/GenBank/DDBJ databases">
        <authorList>
            <person name="Liu Y."/>
            <person name="Hou J."/>
            <person name="Li T.-Q."/>
            <person name="Guan C.-H."/>
            <person name="Wu X."/>
            <person name="Wu H.-Z."/>
            <person name="Ling F."/>
            <person name="Zhang R."/>
            <person name="Shi X.-G."/>
            <person name="Ren J.-P."/>
            <person name="Chen E.-F."/>
            <person name="Sun J.-M."/>
        </authorList>
    </citation>
    <scope>NUCLEOTIDE SEQUENCE</scope>
    <source>
        <strain evidence="1">Adult_tree_wgs_1</strain>
        <tissue evidence="1">Leaves</tissue>
    </source>
</reference>
<comment type="caution">
    <text evidence="1">The sequence shown here is derived from an EMBL/GenBank/DDBJ whole genome shotgun (WGS) entry which is preliminary data.</text>
</comment>
<gene>
    <name evidence="1" type="ORF">RHSIM_Rhsim13G0204400</name>
</gene>
<keyword evidence="2" id="KW-1185">Reference proteome</keyword>
<name>A0A834L7J2_RHOSS</name>
<accession>A0A834L7J2</accession>
<evidence type="ECO:0000313" key="2">
    <source>
        <dbReference type="Proteomes" id="UP000626092"/>
    </source>
</evidence>
<dbReference type="AlphaFoldDB" id="A0A834L7J2"/>
<protein>
    <submittedName>
        <fullName evidence="1">Uncharacterized protein</fullName>
    </submittedName>
</protein>
<sequence length="175" mass="19526">MMVKSSKGKDLDGRNFAFVEAKALRQRGVNFKGIDEMNFGMDLNATYLNQTSLGDGKQMVYRASLPSLTRSSPLKLGLGHRSFFHLGKTLLTLDFTLHWKVLSLVVEKTLGLGYNSQVVDGNMLPVSSNMFLDVADPSYDFHACHLKQVQVIATANDLYCWMIFGGWKEDGLLVL</sequence>
<proteinExistence type="predicted"/>